<reference evidence="4" key="1">
    <citation type="journal article" date="2019" name="Int. J. Syst. Evol. Microbiol.">
        <title>The Global Catalogue of Microorganisms (GCM) 10K type strain sequencing project: providing services to taxonomists for standard genome sequencing and annotation.</title>
        <authorList>
            <consortium name="The Broad Institute Genomics Platform"/>
            <consortium name="The Broad Institute Genome Sequencing Center for Infectious Disease"/>
            <person name="Wu L."/>
            <person name="Ma J."/>
        </authorList>
    </citation>
    <scope>NUCLEOTIDE SEQUENCE [LARGE SCALE GENOMIC DNA]</scope>
    <source>
        <strain evidence="4">JCM 32105</strain>
    </source>
</reference>
<feature type="chain" id="PRO_5045156978" description="DUF4397 domain-containing protein" evidence="1">
    <location>
        <begin position="22"/>
        <end position="226"/>
    </location>
</feature>
<evidence type="ECO:0000313" key="4">
    <source>
        <dbReference type="Proteomes" id="UP001500067"/>
    </source>
</evidence>
<evidence type="ECO:0000256" key="1">
    <source>
        <dbReference type="SAM" id="SignalP"/>
    </source>
</evidence>
<evidence type="ECO:0000259" key="2">
    <source>
        <dbReference type="Pfam" id="PF14344"/>
    </source>
</evidence>
<sequence>MKRILLSSLVLSLLVSLHACKKKDNTTNTSTSVMFVNGCAGTLPGIDAKADDRNVSGALNLTFPSNSGYRLIGAGTSVKLDYYLTNVGTPVASKTVTIETGKHYSAFAGGIVTSPTFVFTTDDLTAPGSNGAKIRFVNLSPDGLNVTANAGNNVIDSAVTTMEVSPFREVIAGVYDLKAGDPSNLSTVVSLNTRTLAAGKIYTLMLTGTTSGTGVSALQLTLISNN</sequence>
<keyword evidence="1" id="KW-0732">Signal</keyword>
<feature type="domain" description="DUF4397" evidence="2">
    <location>
        <begin position="33"/>
        <end position="146"/>
    </location>
</feature>
<keyword evidence="4" id="KW-1185">Reference proteome</keyword>
<feature type="signal peptide" evidence="1">
    <location>
        <begin position="1"/>
        <end position="21"/>
    </location>
</feature>
<dbReference type="RefSeq" id="WP_345079236.1">
    <property type="nucleotide sequence ID" value="NZ_BAABFA010000007.1"/>
</dbReference>
<evidence type="ECO:0000313" key="3">
    <source>
        <dbReference type="EMBL" id="GAA4462483.1"/>
    </source>
</evidence>
<dbReference type="InterPro" id="IPR025510">
    <property type="entry name" value="DUF4397"/>
</dbReference>
<comment type="caution">
    <text evidence="3">The sequence shown here is derived from an EMBL/GenBank/DDBJ whole genome shotgun (WGS) entry which is preliminary data.</text>
</comment>
<name>A0ABP8N734_9BACT</name>
<organism evidence="3 4">
    <name type="scientific">Nemorincola caseinilytica</name>
    <dbReference type="NCBI Taxonomy" id="2054315"/>
    <lineage>
        <taxon>Bacteria</taxon>
        <taxon>Pseudomonadati</taxon>
        <taxon>Bacteroidota</taxon>
        <taxon>Chitinophagia</taxon>
        <taxon>Chitinophagales</taxon>
        <taxon>Chitinophagaceae</taxon>
        <taxon>Nemorincola</taxon>
    </lineage>
</organism>
<protein>
    <recommendedName>
        <fullName evidence="2">DUF4397 domain-containing protein</fullName>
    </recommendedName>
</protein>
<dbReference type="Proteomes" id="UP001500067">
    <property type="component" value="Unassembled WGS sequence"/>
</dbReference>
<accession>A0ABP8N734</accession>
<dbReference type="Pfam" id="PF14344">
    <property type="entry name" value="DUF4397"/>
    <property type="match status" value="1"/>
</dbReference>
<dbReference type="EMBL" id="BAABFA010000007">
    <property type="protein sequence ID" value="GAA4462483.1"/>
    <property type="molecule type" value="Genomic_DNA"/>
</dbReference>
<gene>
    <name evidence="3" type="ORF">GCM10023093_09170</name>
</gene>
<proteinExistence type="predicted"/>